<feature type="chain" id="PRO_5045448038" description="Lipoprotein" evidence="1">
    <location>
        <begin position="22"/>
        <end position="165"/>
    </location>
</feature>
<proteinExistence type="predicted"/>
<reference evidence="2 3" key="1">
    <citation type="submission" date="2023-04" db="EMBL/GenBank/DDBJ databases">
        <title>Luteimonas sp. M1R5S18.</title>
        <authorList>
            <person name="Sun J.-Q."/>
        </authorList>
    </citation>
    <scope>NUCLEOTIDE SEQUENCE [LARGE SCALE GENOMIC DNA]</scope>
    <source>
        <strain evidence="2 3">M1R5S18</strain>
    </source>
</reference>
<keyword evidence="1" id="KW-0732">Signal</keyword>
<dbReference type="EMBL" id="JARXRN010000016">
    <property type="protein sequence ID" value="MDH5829267.1"/>
    <property type="molecule type" value="Genomic_DNA"/>
</dbReference>
<evidence type="ECO:0000313" key="3">
    <source>
        <dbReference type="Proteomes" id="UP001156831"/>
    </source>
</evidence>
<dbReference type="Proteomes" id="UP001156831">
    <property type="component" value="Unassembled WGS sequence"/>
</dbReference>
<gene>
    <name evidence="2" type="ORF">QFW80_01865</name>
</gene>
<keyword evidence="3" id="KW-1185">Reference proteome</keyword>
<evidence type="ECO:0008006" key="4">
    <source>
        <dbReference type="Google" id="ProtNLM"/>
    </source>
</evidence>
<evidence type="ECO:0000313" key="2">
    <source>
        <dbReference type="EMBL" id="MDH5829267.1"/>
    </source>
</evidence>
<accession>A0ABT6JF09</accession>
<name>A0ABT6JF09_9GAMM</name>
<sequence>MGWNLVSAACFVLVLAGAGCAGTAHRDATTATPEHADFNGTWSTQWCDRTRPDLDCGGFRVRLVQTGDTLCGDFSGALVNLRQVDEGELSGRVENGVALLDVRSGRNDSVVRVRVTRVGANLHWKDEGTVGEGGSDISIIALDDVLEPDSGRRQGTPKACMTPPS</sequence>
<evidence type="ECO:0000256" key="1">
    <source>
        <dbReference type="SAM" id="SignalP"/>
    </source>
</evidence>
<dbReference type="RefSeq" id="WP_280599339.1">
    <property type="nucleotide sequence ID" value="NZ_JARXRN010000016.1"/>
</dbReference>
<feature type="signal peptide" evidence="1">
    <location>
        <begin position="1"/>
        <end position="21"/>
    </location>
</feature>
<protein>
    <recommendedName>
        <fullName evidence="4">Lipoprotein</fullName>
    </recommendedName>
</protein>
<comment type="caution">
    <text evidence="2">The sequence shown here is derived from an EMBL/GenBank/DDBJ whole genome shotgun (WGS) entry which is preliminary data.</text>
</comment>
<organism evidence="2 3">
    <name type="scientific">Luteimonas rhizosphaericola</name>
    <dbReference type="NCBI Taxonomy" id="3042024"/>
    <lineage>
        <taxon>Bacteria</taxon>
        <taxon>Pseudomonadati</taxon>
        <taxon>Pseudomonadota</taxon>
        <taxon>Gammaproteobacteria</taxon>
        <taxon>Lysobacterales</taxon>
        <taxon>Lysobacteraceae</taxon>
        <taxon>Luteimonas</taxon>
    </lineage>
</organism>